<dbReference type="EMBL" id="JAYJLD010000016">
    <property type="protein sequence ID" value="MEB3102323.1"/>
    <property type="molecule type" value="Genomic_DNA"/>
</dbReference>
<protein>
    <submittedName>
        <fullName evidence="2">Uncharacterized protein</fullName>
    </submittedName>
</protein>
<reference evidence="2" key="1">
    <citation type="submission" date="2023-12" db="EMBL/GenBank/DDBJ databases">
        <title>Fervidustalea candida gen. nov., sp. nov., a novel member of the family Paenibacillaceae isolated from a geothermal area.</title>
        <authorList>
            <person name="Li W.-J."/>
            <person name="Jiao J.-Y."/>
            <person name="Chen Y."/>
        </authorList>
    </citation>
    <scope>NUCLEOTIDE SEQUENCE</scope>
    <source>
        <strain evidence="2">SYSU GA230002</strain>
    </source>
</reference>
<gene>
    <name evidence="2" type="ORF">VF724_11690</name>
</gene>
<evidence type="ECO:0000256" key="1">
    <source>
        <dbReference type="SAM" id="SignalP"/>
    </source>
</evidence>
<feature type="signal peptide" evidence="1">
    <location>
        <begin position="1"/>
        <end position="28"/>
    </location>
</feature>
<name>A0ABU5ZIJ4_9BACL</name>
<evidence type="ECO:0000313" key="2">
    <source>
        <dbReference type="EMBL" id="MEB3102323.1"/>
    </source>
</evidence>
<comment type="caution">
    <text evidence="2">The sequence shown here is derived from an EMBL/GenBank/DDBJ whole genome shotgun (WGS) entry which is preliminary data.</text>
</comment>
<sequence>MKASIKIGTAALLLSAGFWFGSVLTSNADGLISDNQPGSVNDPIVTKSYVDEQIQQKVKAELDKQTSGSYAGNSSSPALTVIPLKPGQILYAGAGTEFIVRTGKAVAFSTDGNGIPDLTAGKDIANGSPIEQNHLLLFPRDGGRGIKPDAKEKGTVYVMVRGKYMYVNADGTPVNP</sequence>
<dbReference type="Proteomes" id="UP001310386">
    <property type="component" value="Unassembled WGS sequence"/>
</dbReference>
<evidence type="ECO:0000313" key="3">
    <source>
        <dbReference type="Proteomes" id="UP001310386"/>
    </source>
</evidence>
<proteinExistence type="predicted"/>
<organism evidence="2 3">
    <name type="scientific">Ferviditalea candida</name>
    <dbReference type="NCBI Taxonomy" id="3108399"/>
    <lineage>
        <taxon>Bacteria</taxon>
        <taxon>Bacillati</taxon>
        <taxon>Bacillota</taxon>
        <taxon>Bacilli</taxon>
        <taxon>Bacillales</taxon>
        <taxon>Paenibacillaceae</taxon>
        <taxon>Ferviditalea</taxon>
    </lineage>
</organism>
<feature type="chain" id="PRO_5047180716" evidence="1">
    <location>
        <begin position="29"/>
        <end position="176"/>
    </location>
</feature>
<accession>A0ABU5ZIJ4</accession>
<keyword evidence="3" id="KW-1185">Reference proteome</keyword>
<keyword evidence="1" id="KW-0732">Signal</keyword>
<dbReference type="RefSeq" id="WP_371754446.1">
    <property type="nucleotide sequence ID" value="NZ_JAYJLD010000016.1"/>
</dbReference>